<keyword evidence="2 5" id="KW-0378">Hydrolase</keyword>
<protein>
    <submittedName>
        <fullName evidence="7">ATP-dependent DNA helicase Rep</fullName>
        <ecNumber evidence="7">3.6.4.12</ecNumber>
    </submittedName>
</protein>
<evidence type="ECO:0000256" key="1">
    <source>
        <dbReference type="ARBA" id="ARBA00022741"/>
    </source>
</evidence>
<evidence type="ECO:0000313" key="7">
    <source>
        <dbReference type="EMBL" id="WVX49918.1"/>
    </source>
</evidence>
<dbReference type="GO" id="GO:0016787">
    <property type="term" value="F:hydrolase activity"/>
    <property type="evidence" value="ECO:0007669"/>
    <property type="project" value="UniProtKB-KW"/>
</dbReference>
<evidence type="ECO:0000313" key="8">
    <source>
        <dbReference type="Proteomes" id="UP001318682"/>
    </source>
</evidence>
<feature type="domain" description="UvrD-like helicase ATP-binding" evidence="6">
    <location>
        <begin position="135"/>
        <end position="293"/>
    </location>
</feature>
<evidence type="ECO:0000256" key="2">
    <source>
        <dbReference type="ARBA" id="ARBA00022801"/>
    </source>
</evidence>
<keyword evidence="1 5" id="KW-0547">Nucleotide-binding</keyword>
<dbReference type="PANTHER" id="PTHR11070:SF63">
    <property type="entry name" value="DNA HELICASE IV"/>
    <property type="match status" value="1"/>
</dbReference>
<dbReference type="EC" id="3.6.4.12" evidence="7"/>
<proteinExistence type="predicted"/>
<reference evidence="7 8" key="1">
    <citation type="submission" date="2015-07" db="EMBL/GenBank/DDBJ databases">
        <authorList>
            <person name="Voget S."/>
            <person name="Dogs M."/>
            <person name="Brinkhoff T.H."/>
            <person name="Daniel R."/>
        </authorList>
    </citation>
    <scope>NUCLEOTIDE SEQUENCE [LARGE SCALE GENOMIC DNA]</scope>
    <source>
        <strain evidence="7 8">B14</strain>
    </source>
</reference>
<dbReference type="SUPFAM" id="SSF52540">
    <property type="entry name" value="P-loop containing nucleoside triphosphate hydrolases"/>
    <property type="match status" value="1"/>
</dbReference>
<dbReference type="PROSITE" id="PS51198">
    <property type="entry name" value="UVRD_HELICASE_ATP_BIND"/>
    <property type="match status" value="1"/>
</dbReference>
<evidence type="ECO:0000256" key="4">
    <source>
        <dbReference type="ARBA" id="ARBA00022840"/>
    </source>
</evidence>
<dbReference type="InterPro" id="IPR000212">
    <property type="entry name" value="DNA_helicase_UvrD/REP"/>
</dbReference>
<dbReference type="GO" id="GO:0003678">
    <property type="term" value="F:DNA helicase activity"/>
    <property type="evidence" value="ECO:0007669"/>
    <property type="project" value="UniProtKB-EC"/>
</dbReference>
<evidence type="ECO:0000256" key="3">
    <source>
        <dbReference type="ARBA" id="ARBA00022806"/>
    </source>
</evidence>
<gene>
    <name evidence="7" type="primary">rep_1</name>
    <name evidence="7" type="ORF">ROLI_030130</name>
</gene>
<dbReference type="Gene3D" id="3.40.50.300">
    <property type="entry name" value="P-loop containing nucleotide triphosphate hydrolases"/>
    <property type="match status" value="1"/>
</dbReference>
<dbReference type="InterPro" id="IPR014016">
    <property type="entry name" value="UvrD-like_ATP-bd"/>
</dbReference>
<dbReference type="EMBL" id="CP143423">
    <property type="protein sequence ID" value="WVX49918.1"/>
    <property type="molecule type" value="Genomic_DNA"/>
</dbReference>
<evidence type="ECO:0000256" key="5">
    <source>
        <dbReference type="PROSITE-ProRule" id="PRU00560"/>
    </source>
</evidence>
<feature type="binding site" evidence="5">
    <location>
        <begin position="156"/>
        <end position="163"/>
    </location>
    <ligand>
        <name>ATP</name>
        <dbReference type="ChEBI" id="CHEBI:30616"/>
    </ligand>
</feature>
<reference evidence="8" key="2">
    <citation type="submission" date="2024-01" db="EMBL/GenBank/DDBJ databases">
        <title>Roseobacter fucihabitans sp. nov., isolated from the brown alga Fucus spiralis.</title>
        <authorList>
            <person name="Hahnke S."/>
            <person name="Berger M."/>
            <person name="Schlingloff A."/>
            <person name="Athale I."/>
            <person name="Neumann-Schaal M."/>
            <person name="Adenaya A."/>
            <person name="Poehlein A."/>
            <person name="Daniel R."/>
            <person name="Pertersen J."/>
            <person name="Brinkhoff T."/>
        </authorList>
    </citation>
    <scope>NUCLEOTIDE SEQUENCE [LARGE SCALE GENOMIC DNA]</scope>
    <source>
        <strain evidence="8">B14</strain>
    </source>
</reference>
<evidence type="ECO:0000259" key="6">
    <source>
        <dbReference type="PROSITE" id="PS51198"/>
    </source>
</evidence>
<organism evidence="7 8">
    <name type="scientific">Roseobacter fucihabitans</name>
    <dbReference type="NCBI Taxonomy" id="1537242"/>
    <lineage>
        <taxon>Bacteria</taxon>
        <taxon>Pseudomonadati</taxon>
        <taxon>Pseudomonadota</taxon>
        <taxon>Alphaproteobacteria</taxon>
        <taxon>Rhodobacterales</taxon>
        <taxon>Roseobacteraceae</taxon>
        <taxon>Roseobacter</taxon>
    </lineage>
</organism>
<dbReference type="InterPro" id="IPR027417">
    <property type="entry name" value="P-loop_NTPase"/>
</dbReference>
<name>A0ABZ2BW31_9RHOB</name>
<accession>A0ABZ2BW31</accession>
<keyword evidence="3 5" id="KW-0347">Helicase</keyword>
<dbReference type="Pfam" id="PF00580">
    <property type="entry name" value="UvrD-helicase"/>
    <property type="match status" value="1"/>
</dbReference>
<dbReference type="PANTHER" id="PTHR11070">
    <property type="entry name" value="UVRD / RECB / PCRA DNA HELICASE FAMILY MEMBER"/>
    <property type="match status" value="1"/>
</dbReference>
<keyword evidence="4 5" id="KW-0067">ATP-binding</keyword>
<dbReference type="Proteomes" id="UP001318682">
    <property type="component" value="Chromosome"/>
</dbReference>
<sequence>MDEQPVQLLKGVRQKEALVFSDKIRLDWEAINQADFERSRAAIDTLLLEIAQLSDPATYPAACVVSPIVERARGLDQSLLSKLPQQALGDVQRDQIGKIQTFVQNAQHDRQQAIAAFEERQLVEWSDFFDTFESNPLTPEQRKSIVADEDATLILAGAGSGKTSVITAKAGYLLKSGARKPEEVLLLAFASAAAKEMSERIEEKCGEPLEARTFHSLAYDIIGTVEGSKPALAAHATDDKAYLALIRDILKALVKTASEVSKSIVGWFSYTRLDEKAPFGYCKAPMPPIVPLK</sequence>
<keyword evidence="8" id="KW-1185">Reference proteome</keyword>